<evidence type="ECO:0008006" key="4">
    <source>
        <dbReference type="Google" id="ProtNLM"/>
    </source>
</evidence>
<dbReference type="SUPFAM" id="SSF54001">
    <property type="entry name" value="Cysteine proteinases"/>
    <property type="match status" value="1"/>
</dbReference>
<dbReference type="OrthoDB" id="292964at2759"/>
<sequence length="287" mass="32506">MVHPICRGLSKQNVIKSSSARTSRFPKRTNQTTLPKSRISTPGLEDRPLLLENQDNTLCYLNSALNILYMVKEVRKFFATQEIGENSILKDLDMGEGAQSCHEVLKKIGEILPPSLQNSLSLTHQKLSCCKKCGESSTPKKSIKAIEILLPEEGCLTLQELLSQDLKGTCSKCNYPIEIFHDYQVTEDTKTIFVSVLQADPMPIRDFGPDRIWNLFGARWVLKGAVIYLPDSSPDIDYGENGHSISWTQHMGKWCKVSDQEMEVYDKFDASDADIEMMVFERVPRRN</sequence>
<dbReference type="OMA" id="DYGENGH"/>
<organism evidence="3">
    <name type="scientific">Caenorhabditis brenneri</name>
    <name type="common">Nematode worm</name>
    <dbReference type="NCBI Taxonomy" id="135651"/>
    <lineage>
        <taxon>Eukaryota</taxon>
        <taxon>Metazoa</taxon>
        <taxon>Ecdysozoa</taxon>
        <taxon>Nematoda</taxon>
        <taxon>Chromadorea</taxon>
        <taxon>Rhabditida</taxon>
        <taxon>Rhabditina</taxon>
        <taxon>Rhabditomorpha</taxon>
        <taxon>Rhabditoidea</taxon>
        <taxon>Rhabditidae</taxon>
        <taxon>Peloderinae</taxon>
        <taxon>Caenorhabditis</taxon>
    </lineage>
</organism>
<name>G0N1F7_CAEBE</name>
<evidence type="ECO:0000313" key="3">
    <source>
        <dbReference type="Proteomes" id="UP000008068"/>
    </source>
</evidence>
<proteinExistence type="predicted"/>
<evidence type="ECO:0000313" key="2">
    <source>
        <dbReference type="EMBL" id="EGT50137.1"/>
    </source>
</evidence>
<feature type="region of interest" description="Disordered" evidence="1">
    <location>
        <begin position="17"/>
        <end position="39"/>
    </location>
</feature>
<accession>G0N1F7</accession>
<dbReference type="Proteomes" id="UP000008068">
    <property type="component" value="Unassembled WGS sequence"/>
</dbReference>
<dbReference type="AlphaFoldDB" id="G0N1F7"/>
<dbReference type="EMBL" id="GL379827">
    <property type="protein sequence ID" value="EGT50137.1"/>
    <property type="molecule type" value="Genomic_DNA"/>
</dbReference>
<dbReference type="eggNOG" id="ENOG502TJCX">
    <property type="taxonomic scope" value="Eukaryota"/>
</dbReference>
<reference evidence="3" key="1">
    <citation type="submission" date="2011-07" db="EMBL/GenBank/DDBJ databases">
        <authorList>
            <consortium name="Caenorhabditis brenneri Sequencing and Analysis Consortium"/>
            <person name="Wilson R.K."/>
        </authorList>
    </citation>
    <scope>NUCLEOTIDE SEQUENCE [LARGE SCALE GENOMIC DNA]</scope>
    <source>
        <strain evidence="3">PB2801</strain>
    </source>
</reference>
<keyword evidence="3" id="KW-1185">Reference proteome</keyword>
<gene>
    <name evidence="2" type="ORF">CAEBREN_21748</name>
</gene>
<evidence type="ECO:0000256" key="1">
    <source>
        <dbReference type="SAM" id="MobiDB-lite"/>
    </source>
</evidence>
<dbReference type="InParanoid" id="G0N1F7"/>
<protein>
    <recommendedName>
        <fullName evidence="4">USP domain-containing protein</fullName>
    </recommendedName>
</protein>
<dbReference type="InterPro" id="IPR038765">
    <property type="entry name" value="Papain-like_cys_pep_sf"/>
</dbReference>
<dbReference type="HOGENOM" id="CLU_970543_0_0_1"/>